<keyword evidence="1" id="KW-0802">TPR repeat</keyword>
<dbReference type="PROSITE" id="PS50293">
    <property type="entry name" value="TPR_REGION"/>
    <property type="match status" value="1"/>
</dbReference>
<dbReference type="InterPro" id="IPR011990">
    <property type="entry name" value="TPR-like_helical_dom_sf"/>
</dbReference>
<evidence type="ECO:0000256" key="1">
    <source>
        <dbReference type="PROSITE-ProRule" id="PRU00339"/>
    </source>
</evidence>
<comment type="caution">
    <text evidence="3">The sequence shown here is derived from an EMBL/GenBank/DDBJ whole genome shotgun (WGS) entry which is preliminary data.</text>
</comment>
<feature type="repeat" description="TPR" evidence="1">
    <location>
        <begin position="205"/>
        <end position="238"/>
    </location>
</feature>
<feature type="signal peptide" evidence="2">
    <location>
        <begin position="1"/>
        <end position="26"/>
    </location>
</feature>
<dbReference type="SMART" id="SM00028">
    <property type="entry name" value="TPR"/>
    <property type="match status" value="2"/>
</dbReference>
<proteinExistence type="predicted"/>
<accession>A0A9W6Y3I3</accession>
<evidence type="ECO:0000256" key="2">
    <source>
        <dbReference type="SAM" id="SignalP"/>
    </source>
</evidence>
<evidence type="ECO:0000313" key="3">
    <source>
        <dbReference type="EMBL" id="GMF51517.1"/>
    </source>
</evidence>
<keyword evidence="2" id="KW-0732">Signal</keyword>
<name>A0A9W6Y3I3_9STRA</name>
<dbReference type="InterPro" id="IPR019734">
    <property type="entry name" value="TPR_rpt"/>
</dbReference>
<dbReference type="AlphaFoldDB" id="A0A9W6Y3I3"/>
<sequence>MFVFLTAGSALLKTILLYVLDALGAGSSTTTCIEQVQQRFSEFTSGWKLCAELCQLLSCSLTVYEELVLDGYDVSASVDSVCALPVTDDGTGSVVSVRTSHSVTSSKNLVATGGPKRMHYQSAIAKDVIQENDDSARYQKLKLKTLDEHRYATRFQEKRVTPKTWKTALCEAFVLIQSGDRVNLAEALYLLLEIIWLDPRGCNLASMYLNAGSIYLEFDHLEEAVKAYRNCVRLDPANWKARYDLGIALARVQDFVEATRQLKFALRICPEQIAVEIVTVFEEIDRLQFSKNLRAFNAAKSARVFTTQYLESFHFTRGTCRSLKIPSVLALQEDHTLSHRNGFPLDSNSPQVLEVSHGWQGSMASLLHRLHAFALCRHVSVQDALHQLNLTKSGGMSTKEFFEVVKFITGVPLRAAESAELKSMFGNEGYVISMIFPYLTPNTESASAFEEMQTLGVCYTLLDLELFRKRAQRSSNSRAGGLWYWFDISMVKWIKQSLPQRNQTSAHGYTEVAVSEILAVHGWVTPMDFVWKWKRMPKPDDLPMLQLADRGTLIYECHHTRTCIQNEARCTIQMFARRLLIKGKREINTMHDSRQNCRGSHSKEFHLATRSHRLAADTSLDQRITREVLHCIEDIVDNLVAGLRQEQKSYQDAISWQDIPVRTEQRQKINSAVGVAQR</sequence>
<feature type="chain" id="PRO_5040821015" evidence="2">
    <location>
        <begin position="27"/>
        <end position="678"/>
    </location>
</feature>
<keyword evidence="4" id="KW-1185">Reference proteome</keyword>
<protein>
    <submittedName>
        <fullName evidence="3">Unnamed protein product</fullName>
    </submittedName>
</protein>
<dbReference type="PROSITE" id="PS50005">
    <property type="entry name" value="TPR"/>
    <property type="match status" value="1"/>
</dbReference>
<dbReference type="SUPFAM" id="SSF48452">
    <property type="entry name" value="TPR-like"/>
    <property type="match status" value="1"/>
</dbReference>
<dbReference type="Gene3D" id="1.25.40.10">
    <property type="entry name" value="Tetratricopeptide repeat domain"/>
    <property type="match status" value="1"/>
</dbReference>
<dbReference type="EMBL" id="BSXT01002915">
    <property type="protein sequence ID" value="GMF51517.1"/>
    <property type="molecule type" value="Genomic_DNA"/>
</dbReference>
<reference evidence="3" key="1">
    <citation type="submission" date="2023-04" db="EMBL/GenBank/DDBJ databases">
        <title>Phytophthora fragariaefolia NBRC 109709.</title>
        <authorList>
            <person name="Ichikawa N."/>
            <person name="Sato H."/>
            <person name="Tonouchi N."/>
        </authorList>
    </citation>
    <scope>NUCLEOTIDE SEQUENCE</scope>
    <source>
        <strain evidence="3">NBRC 109709</strain>
    </source>
</reference>
<organism evidence="3 4">
    <name type="scientific">Phytophthora fragariaefolia</name>
    <dbReference type="NCBI Taxonomy" id="1490495"/>
    <lineage>
        <taxon>Eukaryota</taxon>
        <taxon>Sar</taxon>
        <taxon>Stramenopiles</taxon>
        <taxon>Oomycota</taxon>
        <taxon>Peronosporomycetes</taxon>
        <taxon>Peronosporales</taxon>
        <taxon>Peronosporaceae</taxon>
        <taxon>Phytophthora</taxon>
    </lineage>
</organism>
<gene>
    <name evidence="3" type="ORF">Pfra01_002084400</name>
</gene>
<evidence type="ECO:0000313" key="4">
    <source>
        <dbReference type="Proteomes" id="UP001165121"/>
    </source>
</evidence>
<dbReference type="Proteomes" id="UP001165121">
    <property type="component" value="Unassembled WGS sequence"/>
</dbReference>
<dbReference type="OrthoDB" id="167168at2759"/>
<dbReference type="Pfam" id="PF13181">
    <property type="entry name" value="TPR_8"/>
    <property type="match status" value="1"/>
</dbReference>